<feature type="chain" id="PRO_5046523681" evidence="3">
    <location>
        <begin position="26"/>
        <end position="350"/>
    </location>
</feature>
<dbReference type="Gene3D" id="3.40.50.1980">
    <property type="entry name" value="Nitrogenase molybdenum iron protein domain"/>
    <property type="match status" value="2"/>
</dbReference>
<evidence type="ECO:0000256" key="2">
    <source>
        <dbReference type="SAM" id="MobiDB-lite"/>
    </source>
</evidence>
<evidence type="ECO:0000256" key="1">
    <source>
        <dbReference type="ARBA" id="ARBA00008814"/>
    </source>
</evidence>
<dbReference type="PANTHER" id="PTHR30535:SF34">
    <property type="entry name" value="MOLYBDATE-BINDING PROTEIN MOLA"/>
    <property type="match status" value="1"/>
</dbReference>
<gene>
    <name evidence="5" type="ORF">J1899_21870</name>
</gene>
<dbReference type="PROSITE" id="PS50983">
    <property type="entry name" value="FE_B12_PBP"/>
    <property type="match status" value="1"/>
</dbReference>
<sequence length="350" mass="37764">MKKFSWLVFAFVLFLLVGCSNPEQSNSADSSNTEEETNTEETAASDSNETQYPLTIDNYLTTDGVTYETHSQTFEEAPSKVVANTQGMAEILVHLGLTDKIVGVSALYGETDPEIAEDFAKIPVISEGYASKELVVGADPDFVMGRAGLFQDAEWGVGSITGLNELGINTFVQHASLTGGTLDSLYEDIEDIGKIFNVQDAAAEYISELKEEQSAIEEKASEKPLTYAYVFDGGEGKISPDPGGDYTFIADILDNLNLTNALADSEGTVSVEQLVEINPDIFILSHYAGGPDTQATIDSFYNDEALQSINAIKNKAIMVIDFNQFFGYGPTILDGASKLADDVAANENLK</sequence>
<dbReference type="Pfam" id="PF01497">
    <property type="entry name" value="Peripla_BP_2"/>
    <property type="match status" value="1"/>
</dbReference>
<keyword evidence="6" id="KW-1185">Reference proteome</keyword>
<reference evidence="5 6" key="1">
    <citation type="submission" date="2021-03" db="EMBL/GenBank/DDBJ databases">
        <title>The first data on the complete genome of the tetrodotoxin-producing bacterium.</title>
        <authorList>
            <person name="Melnikova D.I."/>
            <person name="Nijland R."/>
            <person name="Magarlamov T.Y."/>
        </authorList>
    </citation>
    <scope>NUCLEOTIDE SEQUENCE [LARGE SCALE GENOMIC DNA]</scope>
    <source>
        <strain evidence="5 6">1839</strain>
    </source>
</reference>
<accession>A0ABX8FB48</accession>
<dbReference type="EMBL" id="CP071709">
    <property type="protein sequence ID" value="QVY61546.1"/>
    <property type="molecule type" value="Genomic_DNA"/>
</dbReference>
<evidence type="ECO:0000313" key="5">
    <source>
        <dbReference type="EMBL" id="QVY61546.1"/>
    </source>
</evidence>
<keyword evidence="3" id="KW-0732">Signal</keyword>
<evidence type="ECO:0000313" key="6">
    <source>
        <dbReference type="Proteomes" id="UP000679247"/>
    </source>
</evidence>
<dbReference type="PROSITE" id="PS51257">
    <property type="entry name" value="PROKAR_LIPOPROTEIN"/>
    <property type="match status" value="1"/>
</dbReference>
<feature type="signal peptide" evidence="3">
    <location>
        <begin position="1"/>
        <end position="25"/>
    </location>
</feature>
<feature type="region of interest" description="Disordered" evidence="2">
    <location>
        <begin position="23"/>
        <end position="50"/>
    </location>
</feature>
<protein>
    <submittedName>
        <fullName evidence="5">ABC transporter substrate-binding protein</fullName>
    </submittedName>
</protein>
<dbReference type="SUPFAM" id="SSF53807">
    <property type="entry name" value="Helical backbone' metal receptor"/>
    <property type="match status" value="1"/>
</dbReference>
<dbReference type="InterPro" id="IPR002491">
    <property type="entry name" value="ABC_transptr_periplasmic_BD"/>
</dbReference>
<organism evidence="5 6">
    <name type="scientific">Cytobacillus gottheilii</name>
    <dbReference type="NCBI Taxonomy" id="859144"/>
    <lineage>
        <taxon>Bacteria</taxon>
        <taxon>Bacillati</taxon>
        <taxon>Bacillota</taxon>
        <taxon>Bacilli</taxon>
        <taxon>Bacillales</taxon>
        <taxon>Bacillaceae</taxon>
        <taxon>Cytobacillus</taxon>
    </lineage>
</organism>
<comment type="similarity">
    <text evidence="1">Belongs to the bacterial solute-binding protein 8 family.</text>
</comment>
<dbReference type="InterPro" id="IPR050902">
    <property type="entry name" value="ABC_Transporter_SBP"/>
</dbReference>
<dbReference type="Proteomes" id="UP000679247">
    <property type="component" value="Chromosome"/>
</dbReference>
<evidence type="ECO:0000256" key="3">
    <source>
        <dbReference type="SAM" id="SignalP"/>
    </source>
</evidence>
<dbReference type="RefSeq" id="WP_214476735.1">
    <property type="nucleotide sequence ID" value="NZ_CP071709.1"/>
</dbReference>
<proteinExistence type="inferred from homology"/>
<feature type="domain" description="Fe/B12 periplasmic-binding" evidence="4">
    <location>
        <begin position="80"/>
        <end position="347"/>
    </location>
</feature>
<evidence type="ECO:0000259" key="4">
    <source>
        <dbReference type="PROSITE" id="PS50983"/>
    </source>
</evidence>
<name>A0ABX8FB48_9BACI</name>
<dbReference type="PANTHER" id="PTHR30535">
    <property type="entry name" value="VITAMIN B12-BINDING PROTEIN"/>
    <property type="match status" value="1"/>
</dbReference>